<evidence type="ECO:0008006" key="3">
    <source>
        <dbReference type="Google" id="ProtNLM"/>
    </source>
</evidence>
<evidence type="ECO:0000313" key="1">
    <source>
        <dbReference type="EMBL" id="SEI17301.1"/>
    </source>
</evidence>
<proteinExistence type="predicted"/>
<organism evidence="1 2">
    <name type="scientific">Pseudomonas asplenii</name>
    <dbReference type="NCBI Taxonomy" id="53407"/>
    <lineage>
        <taxon>Bacteria</taxon>
        <taxon>Pseudomonadati</taxon>
        <taxon>Pseudomonadota</taxon>
        <taxon>Gammaproteobacteria</taxon>
        <taxon>Pseudomonadales</taxon>
        <taxon>Pseudomonadaceae</taxon>
        <taxon>Pseudomonas</taxon>
    </lineage>
</organism>
<name>A0A1H6P0I9_9PSED</name>
<dbReference type="OrthoDB" id="9794834at2"/>
<protein>
    <recommendedName>
        <fullName evidence="3">IrrE N-terminal-like domain-containing protein</fullName>
    </recommendedName>
</protein>
<dbReference type="RefSeq" id="WP_029530967.1">
    <property type="nucleotide sequence ID" value="NZ_LT629972.1"/>
</dbReference>
<dbReference type="AlphaFoldDB" id="A0A1H6P0I9"/>
<dbReference type="Proteomes" id="UP000182272">
    <property type="component" value="Chromosome I"/>
</dbReference>
<accession>A0A1H6P0I9</accession>
<evidence type="ECO:0000313" key="2">
    <source>
        <dbReference type="Proteomes" id="UP000182272"/>
    </source>
</evidence>
<reference evidence="1 2" key="1">
    <citation type="submission" date="2016-10" db="EMBL/GenBank/DDBJ databases">
        <authorList>
            <person name="de Groot N.N."/>
        </authorList>
    </citation>
    <scope>NUCLEOTIDE SEQUENCE [LARGE SCALE GENOMIC DNA]</scope>
    <source>
        <strain evidence="1 2">LMG 2158</strain>
    </source>
</reference>
<gene>
    <name evidence="1" type="ORF">SAMN05216581_3348</name>
</gene>
<sequence length="165" mass="19292">MTTPNEANHYDMRGHRVPAMSPSEIDFIAGRICKIFKLSRQSFSVQKIGTFINDLEENGIFIDCIDNDEWMMEDIARAMVDPQKGFIYMPEWMYEKLNRSDPEAVRIFLHELGHIFLCHRAMLHFSDTKGVLEEDSEWQADEFADSIIRKLKLRAPGAQLELKYF</sequence>
<dbReference type="EMBL" id="LT629972">
    <property type="protein sequence ID" value="SEI17301.1"/>
    <property type="molecule type" value="Genomic_DNA"/>
</dbReference>